<dbReference type="RefSeq" id="WP_013386217.1">
    <property type="nucleotide sequence ID" value="NC_014628.2"/>
</dbReference>
<dbReference type="KEGG" id="ppm:PPSC2_26150"/>
<keyword evidence="7" id="KW-0175">Coiled coil</keyword>
<dbReference type="SMR" id="E3EKH1"/>
<dbReference type="PANTHER" id="PTHR10459:SF60">
    <property type="entry name" value="POLY [ADP-RIBOSE] POLYMERASE 2"/>
    <property type="match status" value="1"/>
</dbReference>
<sequence length="435" mass="49667">MATKAKAIRLSNSSSPNFNTVKSWDRNVLNCADLSANSNKFFIMEKQEGKGDYPYRIYTEYGRMGKPNPTKEGRYYHSEYEMDSDYDSLYNEKKRKYKDIIVDDVGSSAPTQVDVKCKTKKENLSEVKDKVLKLIGKLYQNATSYLVKSIDTPLGKLSATQVAKGLEILTQIEHMLDRGTTTGMEVERLSNEFYSYIPVTFGSRVDYRRFIIDDYVKLNDRKDLLGVMSSVVQAQSTLEQNLEQKYKSLKIKLQALSSRSKEYKRLSDFVQSSKGHNHHFGFDIKEIFEVQDMVNHDRFNPKKVEIMELFHGSRNENILSIMQNGLKIKPASAVHTGSMFGGGIYFASQSTKSANYCWGFNGGVASDENYLFVCEVATGKIKDYTYAQPHLTAAPRPYNSVRGVKSPGGLIHDEYIIYNENQVKIKYIIEFKKTR</sequence>
<keyword evidence="3" id="KW-0808">Transferase</keyword>
<proteinExistence type="predicted"/>
<keyword evidence="5" id="KW-0520">NAD</keyword>
<comment type="catalytic activity">
    <reaction evidence="6">
        <text>NAD(+) + (ADP-D-ribosyl)n-acceptor = nicotinamide + (ADP-D-ribosyl)n+1-acceptor + H(+).</text>
        <dbReference type="EC" id="2.4.2.30"/>
    </reaction>
</comment>
<dbReference type="InterPro" id="IPR036930">
    <property type="entry name" value="WGR_dom_sf"/>
</dbReference>
<feature type="coiled-coil region" evidence="7">
    <location>
        <begin position="239"/>
        <end position="266"/>
    </location>
</feature>
<dbReference type="EC" id="2.4.2.30" evidence="1"/>
<dbReference type="InterPro" id="IPR050800">
    <property type="entry name" value="ARTD/PARP"/>
</dbReference>
<evidence type="ECO:0000313" key="11">
    <source>
        <dbReference type="Proteomes" id="UP000006868"/>
    </source>
</evidence>
<keyword evidence="4" id="KW-0548">Nucleotidyltransferase</keyword>
<dbReference type="SUPFAM" id="SSF142921">
    <property type="entry name" value="WGR domain-like"/>
    <property type="match status" value="1"/>
</dbReference>
<evidence type="ECO:0000259" key="9">
    <source>
        <dbReference type="PROSITE" id="PS51060"/>
    </source>
</evidence>
<dbReference type="EMBL" id="CP002214">
    <property type="protein sequence ID" value="ADO59803.1"/>
    <property type="molecule type" value="Genomic_DNA"/>
</dbReference>
<organism evidence="10 11">
    <name type="scientific">Paenibacillus polymyxa (strain SC2)</name>
    <name type="common">Bacillus polymyxa</name>
    <dbReference type="NCBI Taxonomy" id="886882"/>
    <lineage>
        <taxon>Bacteria</taxon>
        <taxon>Bacillati</taxon>
        <taxon>Bacillota</taxon>
        <taxon>Bacilli</taxon>
        <taxon>Bacillales</taxon>
        <taxon>Paenibacillaceae</taxon>
        <taxon>Paenibacillus</taxon>
    </lineage>
</organism>
<dbReference type="Pfam" id="PF05406">
    <property type="entry name" value="WGR"/>
    <property type="match status" value="1"/>
</dbReference>
<dbReference type="Gene3D" id="1.20.142.10">
    <property type="entry name" value="Poly(ADP-ribose) polymerase, regulatory domain"/>
    <property type="match status" value="1"/>
</dbReference>
<dbReference type="SUPFAM" id="SSF47587">
    <property type="entry name" value="Domain of poly(ADP-ribose) polymerase"/>
    <property type="match status" value="1"/>
</dbReference>
<dbReference type="eggNOG" id="COG3831">
    <property type="taxonomic scope" value="Bacteria"/>
</dbReference>
<accession>E3EKH1</accession>
<dbReference type="InterPro" id="IPR012317">
    <property type="entry name" value="Poly(ADP-ribose)pol_cat_dom"/>
</dbReference>
<dbReference type="Proteomes" id="UP000006868">
    <property type="component" value="Plasmid pSC2"/>
</dbReference>
<dbReference type="SUPFAM" id="SSF56399">
    <property type="entry name" value="ADP-ribosylation"/>
    <property type="match status" value="1"/>
</dbReference>
<evidence type="ECO:0000256" key="3">
    <source>
        <dbReference type="ARBA" id="ARBA00022679"/>
    </source>
</evidence>
<dbReference type="GO" id="GO:0070212">
    <property type="term" value="P:protein poly-ADP-ribosylation"/>
    <property type="evidence" value="ECO:0007669"/>
    <property type="project" value="TreeGrafter"/>
</dbReference>
<dbReference type="HOGENOM" id="CLU_591541_0_0_9"/>
<evidence type="ECO:0000256" key="1">
    <source>
        <dbReference type="ARBA" id="ARBA00012020"/>
    </source>
</evidence>
<name>E3EKH1_PAEPS</name>
<geneLocation type="plasmid" evidence="10 11">
    <name>pSC2</name>
</geneLocation>
<dbReference type="GO" id="GO:0003950">
    <property type="term" value="F:NAD+ poly-ADP-ribosyltransferase activity"/>
    <property type="evidence" value="ECO:0007669"/>
    <property type="project" value="UniProtKB-EC"/>
</dbReference>
<reference evidence="10 11" key="1">
    <citation type="journal article" date="2011" name="J. Bacteriol.">
        <title>Complete genome sequence of Paenibacillus polymyxa SC2, a strain of plant growth-promoting Rhizobacterium with broad-spectrum antimicrobial activity.</title>
        <authorList>
            <person name="Ma M."/>
            <person name="Wang C."/>
            <person name="Ding Y."/>
            <person name="Li L."/>
            <person name="Shen D."/>
            <person name="Jiang X."/>
            <person name="Guan D."/>
            <person name="Cao F."/>
            <person name="Chen H."/>
            <person name="Feng R."/>
            <person name="Wang X."/>
            <person name="Ge Y."/>
            <person name="Yao L."/>
            <person name="Bing X."/>
            <person name="Yang X."/>
            <person name="Li J."/>
            <person name="Du B."/>
        </authorList>
    </citation>
    <scope>NUCLEOTIDE SEQUENCE [LARGE SCALE GENOMIC DNA]</scope>
    <source>
        <strain evidence="10 11">SC2</strain>
        <plasmid evidence="11">pSC2</plasmid>
    </source>
</reference>
<dbReference type="GO" id="GO:1990404">
    <property type="term" value="F:NAD+-protein mono-ADP-ribosyltransferase activity"/>
    <property type="evidence" value="ECO:0007669"/>
    <property type="project" value="TreeGrafter"/>
</dbReference>
<dbReference type="PATRIC" id="fig|886882.15.peg.5506"/>
<feature type="domain" description="PARP alpha-helical" evidence="9">
    <location>
        <begin position="116"/>
        <end position="239"/>
    </location>
</feature>
<evidence type="ECO:0000313" key="10">
    <source>
        <dbReference type="EMBL" id="ADO59803.1"/>
    </source>
</evidence>
<dbReference type="InterPro" id="IPR008893">
    <property type="entry name" value="WGR_domain"/>
</dbReference>
<dbReference type="Pfam" id="PF00644">
    <property type="entry name" value="PARP"/>
    <property type="match status" value="1"/>
</dbReference>
<dbReference type="Gene3D" id="3.90.228.10">
    <property type="match status" value="1"/>
</dbReference>
<dbReference type="PROSITE" id="PS51060">
    <property type="entry name" value="PARP_ALPHA_HD"/>
    <property type="match status" value="1"/>
</dbReference>
<dbReference type="PROSITE" id="PS51059">
    <property type="entry name" value="PARP_CATALYTIC"/>
    <property type="match status" value="1"/>
</dbReference>
<dbReference type="InterPro" id="IPR036616">
    <property type="entry name" value="Poly(ADP-ribose)pol_reg_dom_sf"/>
</dbReference>
<dbReference type="PANTHER" id="PTHR10459">
    <property type="entry name" value="DNA LIGASE"/>
    <property type="match status" value="1"/>
</dbReference>
<evidence type="ECO:0000256" key="6">
    <source>
        <dbReference type="ARBA" id="ARBA00033987"/>
    </source>
</evidence>
<keyword evidence="10" id="KW-0614">Plasmid</keyword>
<evidence type="ECO:0000259" key="8">
    <source>
        <dbReference type="PROSITE" id="PS51059"/>
    </source>
</evidence>
<feature type="domain" description="PARP catalytic" evidence="8">
    <location>
        <begin position="240"/>
        <end position="435"/>
    </location>
</feature>
<evidence type="ECO:0000256" key="2">
    <source>
        <dbReference type="ARBA" id="ARBA00022676"/>
    </source>
</evidence>
<dbReference type="AlphaFoldDB" id="E3EKH1"/>
<protein>
    <recommendedName>
        <fullName evidence="1">NAD(+) ADP-ribosyltransferase</fullName>
        <ecNumber evidence="1">2.4.2.30</ecNumber>
    </recommendedName>
</protein>
<dbReference type="GO" id="GO:0016779">
    <property type="term" value="F:nucleotidyltransferase activity"/>
    <property type="evidence" value="ECO:0007669"/>
    <property type="project" value="UniProtKB-KW"/>
</dbReference>
<keyword evidence="2" id="KW-0328">Glycosyltransferase</keyword>
<dbReference type="InterPro" id="IPR004102">
    <property type="entry name" value="Poly(ADP-ribose)pol_reg_dom"/>
</dbReference>
<gene>
    <name evidence="10" type="ORF">PPSC2_26150</name>
</gene>
<evidence type="ECO:0000256" key="7">
    <source>
        <dbReference type="SAM" id="Coils"/>
    </source>
</evidence>
<evidence type="ECO:0000256" key="4">
    <source>
        <dbReference type="ARBA" id="ARBA00022695"/>
    </source>
</evidence>
<dbReference type="GO" id="GO:0006302">
    <property type="term" value="P:double-strand break repair"/>
    <property type="evidence" value="ECO:0007669"/>
    <property type="project" value="TreeGrafter"/>
</dbReference>
<dbReference type="Pfam" id="PF02877">
    <property type="entry name" value="PARP_reg"/>
    <property type="match status" value="1"/>
</dbReference>
<evidence type="ECO:0000256" key="5">
    <source>
        <dbReference type="ARBA" id="ARBA00023027"/>
    </source>
</evidence>